<name>A0A9P5V9W9_9FUNG</name>
<accession>A0A9P5V9W9</accession>
<reference evidence="1" key="1">
    <citation type="journal article" date="2020" name="Fungal Divers.">
        <title>Resolving the Mortierellaceae phylogeny through synthesis of multi-gene phylogenetics and phylogenomics.</title>
        <authorList>
            <person name="Vandepol N."/>
            <person name="Liber J."/>
            <person name="Desiro A."/>
            <person name="Na H."/>
            <person name="Kennedy M."/>
            <person name="Barry K."/>
            <person name="Grigoriev I.V."/>
            <person name="Miller A.N."/>
            <person name="O'Donnell K."/>
            <person name="Stajich J.E."/>
            <person name="Bonito G."/>
        </authorList>
    </citation>
    <scope>NUCLEOTIDE SEQUENCE</scope>
    <source>
        <strain evidence="1">NRRL 6426</strain>
    </source>
</reference>
<keyword evidence="2" id="KW-1185">Reference proteome</keyword>
<proteinExistence type="predicted"/>
<comment type="caution">
    <text evidence="1">The sequence shown here is derived from an EMBL/GenBank/DDBJ whole genome shotgun (WGS) entry which is preliminary data.</text>
</comment>
<dbReference type="Proteomes" id="UP000748756">
    <property type="component" value="Unassembled WGS sequence"/>
</dbReference>
<sequence>MIALISRRTGDYESMQATLRVTRAFKALKPVRRMAQELHSFSQLELTTDCFDRDITITFAASAGGKPGSDVEDIGDNSGDTVTLSENRQWCDEIECVSDVFSDDQFSRLRCLTKLMMMFLLTARRAKIWELIKMHKGLRPLVLVNVIYDDPSQIFETFESLFCNHPGMETFTVDQGHDGMHPPLFTWTNPNDSAKMRAEISCLGYDKVQAMFQRYAPLIE</sequence>
<protein>
    <submittedName>
        <fullName evidence="1">Uncharacterized protein</fullName>
    </submittedName>
</protein>
<evidence type="ECO:0000313" key="2">
    <source>
        <dbReference type="Proteomes" id="UP000748756"/>
    </source>
</evidence>
<gene>
    <name evidence="1" type="ORF">BG015_009242</name>
</gene>
<organism evidence="1 2">
    <name type="scientific">Linnemannia schmuckeri</name>
    <dbReference type="NCBI Taxonomy" id="64567"/>
    <lineage>
        <taxon>Eukaryota</taxon>
        <taxon>Fungi</taxon>
        <taxon>Fungi incertae sedis</taxon>
        <taxon>Mucoromycota</taxon>
        <taxon>Mortierellomycotina</taxon>
        <taxon>Mortierellomycetes</taxon>
        <taxon>Mortierellales</taxon>
        <taxon>Mortierellaceae</taxon>
        <taxon>Linnemannia</taxon>
    </lineage>
</organism>
<dbReference type="EMBL" id="JAAAUQ010000589">
    <property type="protein sequence ID" value="KAF9148981.1"/>
    <property type="molecule type" value="Genomic_DNA"/>
</dbReference>
<dbReference type="AlphaFoldDB" id="A0A9P5V9W9"/>
<evidence type="ECO:0000313" key="1">
    <source>
        <dbReference type="EMBL" id="KAF9148981.1"/>
    </source>
</evidence>